<dbReference type="InterPro" id="IPR025563">
    <property type="entry name" value="DUF4286"/>
</dbReference>
<evidence type="ECO:0000313" key="2">
    <source>
        <dbReference type="Proteomes" id="UP001139971"/>
    </source>
</evidence>
<organism evidence="1 2">
    <name type="scientific">Tahibacter soli</name>
    <dbReference type="NCBI Taxonomy" id="2983605"/>
    <lineage>
        <taxon>Bacteria</taxon>
        <taxon>Pseudomonadati</taxon>
        <taxon>Pseudomonadota</taxon>
        <taxon>Gammaproteobacteria</taxon>
        <taxon>Lysobacterales</taxon>
        <taxon>Rhodanobacteraceae</taxon>
        <taxon>Tahibacter</taxon>
    </lineage>
</organism>
<dbReference type="Pfam" id="PF14114">
    <property type="entry name" value="DUF4286"/>
    <property type="match status" value="1"/>
</dbReference>
<comment type="caution">
    <text evidence="1">The sequence shown here is derived from an EMBL/GenBank/DDBJ whole genome shotgun (WGS) entry which is preliminary data.</text>
</comment>
<dbReference type="AlphaFoldDB" id="A0A9X3YJY5"/>
<dbReference type="Proteomes" id="UP001139971">
    <property type="component" value="Unassembled WGS sequence"/>
</dbReference>
<dbReference type="RefSeq" id="WP_263542365.1">
    <property type="nucleotide sequence ID" value="NZ_JAOVZO020000018.1"/>
</dbReference>
<protein>
    <submittedName>
        <fullName evidence="1">DUF4286 family protein</fullName>
    </submittedName>
</protein>
<gene>
    <name evidence="1" type="ORF">OD750_014110</name>
</gene>
<evidence type="ECO:0000313" key="1">
    <source>
        <dbReference type="EMBL" id="MDC8013672.1"/>
    </source>
</evidence>
<dbReference type="EMBL" id="JAOVZO020000018">
    <property type="protein sequence ID" value="MDC8013672.1"/>
    <property type="molecule type" value="Genomic_DNA"/>
</dbReference>
<proteinExistence type="predicted"/>
<reference evidence="1" key="1">
    <citation type="submission" date="2023-02" db="EMBL/GenBank/DDBJ databases">
        <title>Tahibacter soli sp. nov. isolated from soil.</title>
        <authorList>
            <person name="Baek J.H."/>
            <person name="Lee J.K."/>
            <person name="Choi D.G."/>
            <person name="Jeon C.O."/>
        </authorList>
    </citation>
    <scope>NUCLEOTIDE SEQUENCE</scope>
    <source>
        <strain evidence="1">BL</strain>
    </source>
</reference>
<sequence length="109" mass="11883">MIVYEVDLEIDADVAVEYRAWLGAHIDEILALPGFAGASLATRLDPAPAQGRVSLVVAYRLADEAALARYLAEHAPRLREEGVARFGGRFAAARRVLRVENQAPQIRSA</sequence>
<name>A0A9X3YJY5_9GAMM</name>
<keyword evidence="2" id="KW-1185">Reference proteome</keyword>
<accession>A0A9X3YJY5</accession>